<evidence type="ECO:0000256" key="7">
    <source>
        <dbReference type="ARBA" id="ARBA00023170"/>
    </source>
</evidence>
<keyword evidence="5" id="KW-0238">DNA-binding</keyword>
<dbReference type="GO" id="GO:0004879">
    <property type="term" value="F:nuclear receptor activity"/>
    <property type="evidence" value="ECO:0007669"/>
    <property type="project" value="TreeGrafter"/>
</dbReference>
<evidence type="ECO:0000256" key="3">
    <source>
        <dbReference type="ARBA" id="ARBA00022833"/>
    </source>
</evidence>
<feature type="domain" description="NR LBD" evidence="8">
    <location>
        <begin position="59"/>
        <end position="307"/>
    </location>
</feature>
<evidence type="ECO:0000256" key="4">
    <source>
        <dbReference type="ARBA" id="ARBA00023015"/>
    </source>
</evidence>
<evidence type="ECO:0000256" key="1">
    <source>
        <dbReference type="ARBA" id="ARBA00022723"/>
    </source>
</evidence>
<dbReference type="Gene3D" id="1.10.565.10">
    <property type="entry name" value="Retinoid X Receptor"/>
    <property type="match status" value="1"/>
</dbReference>
<evidence type="ECO:0000313" key="9">
    <source>
        <dbReference type="EMBL" id="CAD7634159.1"/>
    </source>
</evidence>
<gene>
    <name evidence="9" type="ORF">OSB1V03_LOCUS14555</name>
</gene>
<dbReference type="EMBL" id="OC868659">
    <property type="protein sequence ID" value="CAD7634159.1"/>
    <property type="molecule type" value="Genomic_DNA"/>
</dbReference>
<dbReference type="GO" id="GO:0030154">
    <property type="term" value="P:cell differentiation"/>
    <property type="evidence" value="ECO:0007669"/>
    <property type="project" value="TreeGrafter"/>
</dbReference>
<evidence type="ECO:0000259" key="8">
    <source>
        <dbReference type="PROSITE" id="PS51843"/>
    </source>
</evidence>
<dbReference type="InterPro" id="IPR050234">
    <property type="entry name" value="Nuclear_hormone_rcpt_NR1"/>
</dbReference>
<dbReference type="EMBL" id="CAJPIZ010014084">
    <property type="protein sequence ID" value="CAG2114589.1"/>
    <property type="molecule type" value="Genomic_DNA"/>
</dbReference>
<evidence type="ECO:0000256" key="5">
    <source>
        <dbReference type="ARBA" id="ARBA00023125"/>
    </source>
</evidence>
<keyword evidence="7" id="KW-0675">Receptor</keyword>
<protein>
    <recommendedName>
        <fullName evidence="8">NR LBD domain-containing protein</fullName>
    </recommendedName>
</protein>
<evidence type="ECO:0000313" key="10">
    <source>
        <dbReference type="Proteomes" id="UP000759131"/>
    </source>
</evidence>
<keyword evidence="2" id="KW-0863">Zinc-finger</keyword>
<keyword evidence="3" id="KW-0862">Zinc</keyword>
<dbReference type="SMART" id="SM00430">
    <property type="entry name" value="HOLI"/>
    <property type="match status" value="1"/>
</dbReference>
<dbReference type="PANTHER" id="PTHR24082">
    <property type="entry name" value="NUCLEAR HORMONE RECEPTOR"/>
    <property type="match status" value="1"/>
</dbReference>
<evidence type="ECO:0000256" key="2">
    <source>
        <dbReference type="ARBA" id="ARBA00022771"/>
    </source>
</evidence>
<sequence>MKKGMCHSHNGTKDIMVKHSHRKHSTDFECNSSQEPIDSSANNMCLYGNGNSDNTFIHQIPNIIRGLIFDFNDLEMYRMRQLFSSTAHMRDPVARITSDPKTHPEVNRIFQHRTDMRCRQTIKMCKTMTEFRDLCENDQIILLKTSCFEMLCFVSVLTFDFTDQFWTVYIDPENAAMLRLEALIKWGKMNLYDILINYMFKLNQEYNQDTNLIDLLMAIIVFNPNRPNLKQTDQVMIQRETYIYLLHRYLELKHNSKTEAEIRFTRLMNCLQDLYTLRNVMKSNYISSDPKNGHELRKYKTLKCRTRDVIRVDNELTSKYSKNMHKLVTGKYI</sequence>
<keyword evidence="6" id="KW-0804">Transcription</keyword>
<dbReference type="GO" id="GO:0045944">
    <property type="term" value="P:positive regulation of transcription by RNA polymerase II"/>
    <property type="evidence" value="ECO:0007669"/>
    <property type="project" value="TreeGrafter"/>
</dbReference>
<dbReference type="GO" id="GO:0008270">
    <property type="term" value="F:zinc ion binding"/>
    <property type="evidence" value="ECO:0007669"/>
    <property type="project" value="UniProtKB-KW"/>
</dbReference>
<dbReference type="GO" id="GO:0000978">
    <property type="term" value="F:RNA polymerase II cis-regulatory region sequence-specific DNA binding"/>
    <property type="evidence" value="ECO:0007669"/>
    <property type="project" value="TreeGrafter"/>
</dbReference>
<name>A0A7R9Q6J0_9ACAR</name>
<dbReference type="Proteomes" id="UP000759131">
    <property type="component" value="Unassembled WGS sequence"/>
</dbReference>
<dbReference type="PROSITE" id="PS51843">
    <property type="entry name" value="NR_LBD"/>
    <property type="match status" value="1"/>
</dbReference>
<dbReference type="GO" id="GO:0000122">
    <property type="term" value="P:negative regulation of transcription by RNA polymerase II"/>
    <property type="evidence" value="ECO:0007669"/>
    <property type="project" value="TreeGrafter"/>
</dbReference>
<keyword evidence="10" id="KW-1185">Reference proteome</keyword>
<keyword evidence="4" id="KW-0805">Transcription regulation</keyword>
<dbReference type="InterPro" id="IPR035500">
    <property type="entry name" value="NHR-like_dom_sf"/>
</dbReference>
<dbReference type="AlphaFoldDB" id="A0A7R9Q6J0"/>
<dbReference type="InterPro" id="IPR000536">
    <property type="entry name" value="Nucl_hrmn_rcpt_lig-bd"/>
</dbReference>
<organism evidence="9">
    <name type="scientific">Medioppia subpectinata</name>
    <dbReference type="NCBI Taxonomy" id="1979941"/>
    <lineage>
        <taxon>Eukaryota</taxon>
        <taxon>Metazoa</taxon>
        <taxon>Ecdysozoa</taxon>
        <taxon>Arthropoda</taxon>
        <taxon>Chelicerata</taxon>
        <taxon>Arachnida</taxon>
        <taxon>Acari</taxon>
        <taxon>Acariformes</taxon>
        <taxon>Sarcoptiformes</taxon>
        <taxon>Oribatida</taxon>
        <taxon>Brachypylina</taxon>
        <taxon>Oppioidea</taxon>
        <taxon>Oppiidae</taxon>
        <taxon>Medioppia</taxon>
    </lineage>
</organism>
<dbReference type="SUPFAM" id="SSF48508">
    <property type="entry name" value="Nuclear receptor ligand-binding domain"/>
    <property type="match status" value="1"/>
</dbReference>
<accession>A0A7R9Q6J0</accession>
<evidence type="ECO:0000256" key="6">
    <source>
        <dbReference type="ARBA" id="ARBA00023163"/>
    </source>
</evidence>
<reference evidence="9" key="1">
    <citation type="submission" date="2020-11" db="EMBL/GenBank/DDBJ databases">
        <authorList>
            <person name="Tran Van P."/>
        </authorList>
    </citation>
    <scope>NUCLEOTIDE SEQUENCE</scope>
</reference>
<dbReference type="PANTHER" id="PTHR24082:SF283">
    <property type="entry name" value="NUCLEAR HORMONE RECEPTOR HR96"/>
    <property type="match status" value="1"/>
</dbReference>
<proteinExistence type="predicted"/>
<keyword evidence="1" id="KW-0479">Metal-binding</keyword>
<dbReference type="Pfam" id="PF00104">
    <property type="entry name" value="Hormone_recep"/>
    <property type="match status" value="1"/>
</dbReference>
<dbReference type="OrthoDB" id="6352325at2759"/>